<reference evidence="10" key="1">
    <citation type="submission" date="2022-11" db="UniProtKB">
        <authorList>
            <consortium name="WormBaseParasite"/>
        </authorList>
    </citation>
    <scope>IDENTIFICATION</scope>
</reference>
<evidence type="ECO:0000256" key="2">
    <source>
        <dbReference type="ARBA" id="ARBA00005152"/>
    </source>
</evidence>
<evidence type="ECO:0000313" key="9">
    <source>
        <dbReference type="Proteomes" id="UP000887565"/>
    </source>
</evidence>
<keyword evidence="9" id="KW-1185">Reference proteome</keyword>
<dbReference type="Pfam" id="PF00459">
    <property type="entry name" value="Inositol_P"/>
    <property type="match status" value="1"/>
</dbReference>
<dbReference type="FunFam" id="3.40.190.80:FF:000002">
    <property type="entry name" value="Inositol-1-monophosphatase"/>
    <property type="match status" value="1"/>
</dbReference>
<dbReference type="PROSITE" id="PS00630">
    <property type="entry name" value="IMP_2"/>
    <property type="match status" value="1"/>
</dbReference>
<evidence type="ECO:0000256" key="1">
    <source>
        <dbReference type="ARBA" id="ARBA00001946"/>
    </source>
</evidence>
<dbReference type="SUPFAM" id="SSF56655">
    <property type="entry name" value="Carbohydrate phosphatase"/>
    <property type="match status" value="1"/>
</dbReference>
<name>A0A915J366_ROMCU</name>
<dbReference type="Gene3D" id="3.40.190.80">
    <property type="match status" value="1"/>
</dbReference>
<dbReference type="Proteomes" id="UP000887565">
    <property type="component" value="Unplaced"/>
</dbReference>
<evidence type="ECO:0000256" key="6">
    <source>
        <dbReference type="ARBA" id="ARBA00022801"/>
    </source>
</evidence>
<dbReference type="PANTHER" id="PTHR20854:SF4">
    <property type="entry name" value="INOSITOL-1-MONOPHOSPHATASE-RELATED"/>
    <property type="match status" value="1"/>
</dbReference>
<dbReference type="InterPro" id="IPR020550">
    <property type="entry name" value="Inositol_monophosphatase_CS"/>
</dbReference>
<dbReference type="EC" id="3.1.3.25" evidence="4"/>
<feature type="binding site" evidence="8">
    <location>
        <position position="61"/>
    </location>
    <ligand>
        <name>Mg(2+)</name>
        <dbReference type="ChEBI" id="CHEBI:18420"/>
        <label>1</label>
        <note>catalytic</note>
    </ligand>
</feature>
<dbReference type="OMA" id="QTINYER"/>
<organism evidence="9 10">
    <name type="scientific">Romanomermis culicivorax</name>
    <name type="common">Nematode worm</name>
    <dbReference type="NCBI Taxonomy" id="13658"/>
    <lineage>
        <taxon>Eukaryota</taxon>
        <taxon>Metazoa</taxon>
        <taxon>Ecdysozoa</taxon>
        <taxon>Nematoda</taxon>
        <taxon>Enoplea</taxon>
        <taxon>Dorylaimia</taxon>
        <taxon>Mermithida</taxon>
        <taxon>Mermithoidea</taxon>
        <taxon>Mermithidae</taxon>
        <taxon>Romanomermis</taxon>
    </lineage>
</organism>
<evidence type="ECO:0000256" key="5">
    <source>
        <dbReference type="ARBA" id="ARBA00022723"/>
    </source>
</evidence>
<keyword evidence="6" id="KW-0378">Hydrolase</keyword>
<dbReference type="GO" id="GO:0008934">
    <property type="term" value="F:inositol monophosphate 1-phosphatase activity"/>
    <property type="evidence" value="ECO:0007669"/>
    <property type="project" value="TreeGrafter"/>
</dbReference>
<evidence type="ECO:0000256" key="3">
    <source>
        <dbReference type="ARBA" id="ARBA00009759"/>
    </source>
</evidence>
<comment type="similarity">
    <text evidence="3">Belongs to the inositol monophosphatase superfamily.</text>
</comment>
<dbReference type="AlphaFoldDB" id="A0A915J366"/>
<evidence type="ECO:0000256" key="7">
    <source>
        <dbReference type="ARBA" id="ARBA00022842"/>
    </source>
</evidence>
<comment type="pathway">
    <text evidence="2">Polyol metabolism; myo-inositol biosynthesis; myo-inositol from D-glucose 6-phosphate: step 2/2.</text>
</comment>
<protein>
    <recommendedName>
        <fullName evidence="4">inositol-phosphate phosphatase</fullName>
        <ecNumber evidence="4">3.1.3.25</ecNumber>
    </recommendedName>
</protein>
<proteinExistence type="inferred from homology"/>
<evidence type="ECO:0000256" key="4">
    <source>
        <dbReference type="ARBA" id="ARBA00013106"/>
    </source>
</evidence>
<dbReference type="PANTHER" id="PTHR20854">
    <property type="entry name" value="INOSITOL MONOPHOSPHATASE"/>
    <property type="match status" value="1"/>
</dbReference>
<dbReference type="GO" id="GO:0007165">
    <property type="term" value="P:signal transduction"/>
    <property type="evidence" value="ECO:0007669"/>
    <property type="project" value="TreeGrafter"/>
</dbReference>
<keyword evidence="5 8" id="KW-0479">Metal-binding</keyword>
<dbReference type="GO" id="GO:0006020">
    <property type="term" value="P:inositol metabolic process"/>
    <property type="evidence" value="ECO:0007669"/>
    <property type="project" value="TreeGrafter"/>
</dbReference>
<dbReference type="GO" id="GO:0046872">
    <property type="term" value="F:metal ion binding"/>
    <property type="evidence" value="ECO:0007669"/>
    <property type="project" value="UniProtKB-KW"/>
</dbReference>
<keyword evidence="7 8" id="KW-0460">Magnesium</keyword>
<dbReference type="InterPro" id="IPR000760">
    <property type="entry name" value="Inositol_monophosphatase-like"/>
</dbReference>
<accession>A0A915J366</accession>
<dbReference type="PRINTS" id="PR00377">
    <property type="entry name" value="IMPHPHTASES"/>
</dbReference>
<comment type="cofactor">
    <cofactor evidence="1 8">
        <name>Mg(2+)</name>
        <dbReference type="ChEBI" id="CHEBI:18420"/>
    </cofactor>
</comment>
<sequence>MGLHNKAKIPNWLDVALKNNRTLAESGIRGHRSLGSAAINMCYVACGSCDAYIEYGIHCWDMAAAGLIVQEAGGVLLDATGEDFDLMSRRVLCASTMGLAQSIAKVCQHVDFPAEDS</sequence>
<evidence type="ECO:0000313" key="10">
    <source>
        <dbReference type="WBParaSite" id="nRc.2.0.1.t20147-RA"/>
    </source>
</evidence>
<evidence type="ECO:0000256" key="8">
    <source>
        <dbReference type="PIRSR" id="PIRSR600760-2"/>
    </source>
</evidence>
<dbReference type="GO" id="GO:0046854">
    <property type="term" value="P:phosphatidylinositol phosphate biosynthetic process"/>
    <property type="evidence" value="ECO:0007669"/>
    <property type="project" value="InterPro"/>
</dbReference>
<dbReference type="WBParaSite" id="nRc.2.0.1.t20147-RA">
    <property type="protein sequence ID" value="nRc.2.0.1.t20147-RA"/>
    <property type="gene ID" value="nRc.2.0.1.g20147"/>
</dbReference>